<feature type="chain" id="PRO_5035841852" evidence="1">
    <location>
        <begin position="18"/>
        <end position="52"/>
    </location>
</feature>
<gene>
    <name evidence="2" type="ORF">KC19_12G124800</name>
</gene>
<keyword evidence="1" id="KW-0732">Signal</keyword>
<reference evidence="2" key="1">
    <citation type="submission" date="2020-06" db="EMBL/GenBank/DDBJ databases">
        <title>WGS assembly of Ceratodon purpureus strain R40.</title>
        <authorList>
            <person name="Carey S.B."/>
            <person name="Jenkins J."/>
            <person name="Shu S."/>
            <person name="Lovell J.T."/>
            <person name="Sreedasyam A."/>
            <person name="Maumus F."/>
            <person name="Tiley G.P."/>
            <person name="Fernandez-Pozo N."/>
            <person name="Barry K."/>
            <person name="Chen C."/>
            <person name="Wang M."/>
            <person name="Lipzen A."/>
            <person name="Daum C."/>
            <person name="Saski C.A."/>
            <person name="Payton A.C."/>
            <person name="Mcbreen J.C."/>
            <person name="Conrad R.E."/>
            <person name="Kollar L.M."/>
            <person name="Olsson S."/>
            <person name="Huttunen S."/>
            <person name="Landis J.B."/>
            <person name="Wickett N.J."/>
            <person name="Johnson M.G."/>
            <person name="Rensing S.A."/>
            <person name="Grimwood J."/>
            <person name="Schmutz J."/>
            <person name="Mcdaniel S.F."/>
        </authorList>
    </citation>
    <scope>NUCLEOTIDE SEQUENCE</scope>
    <source>
        <strain evidence="2">R40</strain>
    </source>
</reference>
<accession>A0A8T0GA47</accession>
<keyword evidence="3" id="KW-1185">Reference proteome</keyword>
<comment type="caution">
    <text evidence="2">The sequence shown here is derived from an EMBL/GenBank/DDBJ whole genome shotgun (WGS) entry which is preliminary data.</text>
</comment>
<name>A0A8T0GA47_CERPU</name>
<evidence type="ECO:0000313" key="3">
    <source>
        <dbReference type="Proteomes" id="UP000822688"/>
    </source>
</evidence>
<evidence type="ECO:0000256" key="1">
    <source>
        <dbReference type="SAM" id="SignalP"/>
    </source>
</evidence>
<proteinExistence type="predicted"/>
<organism evidence="2 3">
    <name type="scientific">Ceratodon purpureus</name>
    <name type="common">Fire moss</name>
    <name type="synonym">Dicranum purpureum</name>
    <dbReference type="NCBI Taxonomy" id="3225"/>
    <lineage>
        <taxon>Eukaryota</taxon>
        <taxon>Viridiplantae</taxon>
        <taxon>Streptophyta</taxon>
        <taxon>Embryophyta</taxon>
        <taxon>Bryophyta</taxon>
        <taxon>Bryophytina</taxon>
        <taxon>Bryopsida</taxon>
        <taxon>Dicranidae</taxon>
        <taxon>Pseudoditrichales</taxon>
        <taxon>Ditrichaceae</taxon>
        <taxon>Ceratodon</taxon>
    </lineage>
</organism>
<sequence length="52" mass="5923">MGSICGYFLVWIRICLCIQNNVILNCLIDRRLHHTGLLLLSVVMTSIDHVVI</sequence>
<dbReference type="Proteomes" id="UP000822688">
    <property type="component" value="Chromosome 12"/>
</dbReference>
<dbReference type="AlphaFoldDB" id="A0A8T0GA47"/>
<evidence type="ECO:0000313" key="2">
    <source>
        <dbReference type="EMBL" id="KAG0554849.1"/>
    </source>
</evidence>
<feature type="signal peptide" evidence="1">
    <location>
        <begin position="1"/>
        <end position="17"/>
    </location>
</feature>
<protein>
    <submittedName>
        <fullName evidence="2">Uncharacterized protein</fullName>
    </submittedName>
</protein>
<dbReference type="EMBL" id="CM026433">
    <property type="protein sequence ID" value="KAG0554849.1"/>
    <property type="molecule type" value="Genomic_DNA"/>
</dbReference>